<dbReference type="AlphaFoldDB" id="A0A3A9YMK2"/>
<dbReference type="Proteomes" id="UP000272474">
    <property type="component" value="Unassembled WGS sequence"/>
</dbReference>
<dbReference type="OrthoDB" id="9797931at2"/>
<dbReference type="EMBL" id="RBAL01000025">
    <property type="protein sequence ID" value="RKN37392.1"/>
    <property type="molecule type" value="Genomic_DNA"/>
</dbReference>
<organism evidence="1 2">
    <name type="scientific">Streptomyces hoynatensis</name>
    <dbReference type="NCBI Taxonomy" id="1141874"/>
    <lineage>
        <taxon>Bacteria</taxon>
        <taxon>Bacillati</taxon>
        <taxon>Actinomycetota</taxon>
        <taxon>Actinomycetes</taxon>
        <taxon>Kitasatosporales</taxon>
        <taxon>Streptomycetaceae</taxon>
        <taxon>Streptomyces</taxon>
    </lineage>
</organism>
<evidence type="ECO:0000313" key="1">
    <source>
        <dbReference type="EMBL" id="RKN37392.1"/>
    </source>
</evidence>
<evidence type="ECO:0008006" key="3">
    <source>
        <dbReference type="Google" id="ProtNLM"/>
    </source>
</evidence>
<dbReference type="RefSeq" id="WP_120684605.1">
    <property type="nucleotide sequence ID" value="NZ_RBAL01000025.1"/>
</dbReference>
<comment type="caution">
    <text evidence="1">The sequence shown here is derived from an EMBL/GenBank/DDBJ whole genome shotgun (WGS) entry which is preliminary data.</text>
</comment>
<evidence type="ECO:0000313" key="2">
    <source>
        <dbReference type="Proteomes" id="UP000272474"/>
    </source>
</evidence>
<protein>
    <recommendedName>
        <fullName evidence="3">Alcohol dehydrogenase</fullName>
    </recommendedName>
</protein>
<keyword evidence="2" id="KW-1185">Reference proteome</keyword>
<gene>
    <name evidence="1" type="ORF">D7294_28045</name>
</gene>
<name>A0A3A9YMK2_9ACTN</name>
<accession>A0A3A9YMK2</accession>
<reference evidence="1 2" key="1">
    <citation type="journal article" date="2014" name="Int. J. Syst. Evol. Microbiol.">
        <title>Streptomyces hoynatensis sp. nov., isolated from deep marine sediment.</title>
        <authorList>
            <person name="Veyisoglu A."/>
            <person name="Sahin N."/>
        </authorList>
    </citation>
    <scope>NUCLEOTIDE SEQUENCE [LARGE SCALE GENOMIC DNA]</scope>
    <source>
        <strain evidence="1 2">KCTC 29097</strain>
    </source>
</reference>
<sequence length="62" mass="6547">MEQRELTVTGTFRYAHTWPAAIDLATTAGIAPWSPATSPLEETEAALLAGSDPAHIKAVITV</sequence>
<proteinExistence type="predicted"/>